<dbReference type="Gene3D" id="3.40.50.1980">
    <property type="entry name" value="Nitrogenase molybdenum iron protein domain"/>
    <property type="match status" value="2"/>
</dbReference>
<dbReference type="PANTHER" id="PTHR30535">
    <property type="entry name" value="VITAMIN B12-BINDING PROTEIN"/>
    <property type="match status" value="1"/>
</dbReference>
<protein>
    <recommendedName>
        <fullName evidence="1">Fe/B12 periplasmic-binding domain-containing protein</fullName>
    </recommendedName>
</protein>
<dbReference type="AlphaFoldDB" id="S9ZIQ1"/>
<dbReference type="STRING" id="1348657.M622_05650"/>
<dbReference type="Proteomes" id="UP000015455">
    <property type="component" value="Unassembled WGS sequence"/>
</dbReference>
<dbReference type="PATRIC" id="fig|1348657.5.peg.3018"/>
<gene>
    <name evidence="2" type="ORF">M622_05650</name>
</gene>
<dbReference type="PANTHER" id="PTHR30535:SF34">
    <property type="entry name" value="MOLYBDATE-BINDING PROTEIN MOLA"/>
    <property type="match status" value="1"/>
</dbReference>
<feature type="domain" description="Fe/B12 periplasmic-binding" evidence="1">
    <location>
        <begin position="57"/>
        <end position="307"/>
    </location>
</feature>
<evidence type="ECO:0000313" key="2">
    <source>
        <dbReference type="EMBL" id="EPZ14466.1"/>
    </source>
</evidence>
<dbReference type="OrthoDB" id="6823185at2"/>
<dbReference type="GO" id="GO:0071281">
    <property type="term" value="P:cellular response to iron ion"/>
    <property type="evidence" value="ECO:0007669"/>
    <property type="project" value="TreeGrafter"/>
</dbReference>
<dbReference type="eggNOG" id="COG0614">
    <property type="taxonomic scope" value="Bacteria"/>
</dbReference>
<organism evidence="2 3">
    <name type="scientific">Thauera terpenica 58Eu</name>
    <dbReference type="NCBI Taxonomy" id="1348657"/>
    <lineage>
        <taxon>Bacteria</taxon>
        <taxon>Pseudomonadati</taxon>
        <taxon>Pseudomonadota</taxon>
        <taxon>Betaproteobacteria</taxon>
        <taxon>Rhodocyclales</taxon>
        <taxon>Zoogloeaceae</taxon>
        <taxon>Thauera</taxon>
    </lineage>
</organism>
<name>S9ZIQ1_9RHOO</name>
<evidence type="ECO:0000313" key="3">
    <source>
        <dbReference type="Proteomes" id="UP000015455"/>
    </source>
</evidence>
<dbReference type="EMBL" id="ATJV01000081">
    <property type="protein sequence ID" value="EPZ14466.1"/>
    <property type="molecule type" value="Genomic_DNA"/>
</dbReference>
<accession>S9ZIQ1</accession>
<reference evidence="2 3" key="1">
    <citation type="submission" date="2013-06" db="EMBL/GenBank/DDBJ databases">
        <title>Draft genome sequence of Thauera terpenica.</title>
        <authorList>
            <person name="Liu B."/>
            <person name="Frostegard A.H."/>
            <person name="Shapleigh J.P."/>
        </authorList>
    </citation>
    <scope>NUCLEOTIDE SEQUENCE [LARGE SCALE GENOMIC DNA]</scope>
    <source>
        <strain evidence="2 3">58Eu</strain>
    </source>
</reference>
<evidence type="ECO:0000259" key="1">
    <source>
        <dbReference type="PROSITE" id="PS50983"/>
    </source>
</evidence>
<dbReference type="InterPro" id="IPR002491">
    <property type="entry name" value="ABC_transptr_periplasmic_BD"/>
</dbReference>
<proteinExistence type="predicted"/>
<dbReference type="Pfam" id="PF01497">
    <property type="entry name" value="Peripla_BP_2"/>
    <property type="match status" value="1"/>
</dbReference>
<dbReference type="PROSITE" id="PS50983">
    <property type="entry name" value="FE_B12_PBP"/>
    <property type="match status" value="1"/>
</dbReference>
<dbReference type="InterPro" id="IPR050902">
    <property type="entry name" value="ABC_Transporter_SBP"/>
</dbReference>
<dbReference type="RefSeq" id="WP_021250419.1">
    <property type="nucleotide sequence ID" value="NZ_ATJV01000081.1"/>
</dbReference>
<dbReference type="SUPFAM" id="SSF53807">
    <property type="entry name" value="Helical backbone' metal receptor"/>
    <property type="match status" value="1"/>
</dbReference>
<comment type="caution">
    <text evidence="2">The sequence shown here is derived from an EMBL/GenBank/DDBJ whole genome shotgun (WGS) entry which is preliminary data.</text>
</comment>
<sequence>MRACLRARLRSGGSAISRLGRVAAAGFKTGGVLLALLFPATTCAATSVDGTVRALPRVMSTNLCADVLVLSLADPSQIVSVSRKSQDARRTSLHALAQGFASNNGGAEEVIAQRPDIVLVSRRWQARHQASLFERHGIEVLTVPFPNDWEGIFSSTRHIAAQLGRAEAGDALVADVQARIARLQTNPHHARALYLRPNGGSAGAGTYVDVVFQAAGMRNHAAEAGHSGWGRVALESLIADPPEVFVLSNMVNDSAYARSSFSRHALMQTLLAERPLIRMDGNDWGCSNWQLIEAAEEIAAQLGRLRP</sequence>
<keyword evidence="3" id="KW-1185">Reference proteome</keyword>